<evidence type="ECO:0000256" key="2">
    <source>
        <dbReference type="SAM" id="MobiDB-lite"/>
    </source>
</evidence>
<dbReference type="Proteomes" id="UP000326950">
    <property type="component" value="Unassembled WGS sequence"/>
</dbReference>
<comment type="similarity">
    <text evidence="1">Belongs to the oxoprolinase family.</text>
</comment>
<proteinExistence type="inferred from homology"/>
<dbReference type="PANTHER" id="PTHR11365">
    <property type="entry name" value="5-OXOPROLINASE RELATED"/>
    <property type="match status" value="1"/>
</dbReference>
<dbReference type="InterPro" id="IPR045079">
    <property type="entry name" value="Oxoprolinase-like"/>
</dbReference>
<protein>
    <submittedName>
        <fullName evidence="6">Hydantoinase B/oxoprolinase-domain-containing protein</fullName>
    </submittedName>
</protein>
<evidence type="ECO:0000313" key="7">
    <source>
        <dbReference type="Proteomes" id="UP000326950"/>
    </source>
</evidence>
<feature type="region of interest" description="Disordered" evidence="2">
    <location>
        <begin position="1"/>
        <end position="25"/>
    </location>
</feature>
<accession>A0A5N6UHA9</accession>
<feature type="domain" description="Hydantoinase B/oxoprolinase" evidence="4">
    <location>
        <begin position="719"/>
        <end position="1108"/>
    </location>
</feature>
<dbReference type="InterPro" id="IPR008040">
    <property type="entry name" value="Hydant_A_N"/>
</dbReference>
<dbReference type="GO" id="GO:0017168">
    <property type="term" value="F:5-oxoprolinase (ATP-hydrolyzing) activity"/>
    <property type="evidence" value="ECO:0007669"/>
    <property type="project" value="TreeGrafter"/>
</dbReference>
<dbReference type="Pfam" id="PF01968">
    <property type="entry name" value="Hydantoinase_A"/>
    <property type="match status" value="1"/>
</dbReference>
<dbReference type="InterPro" id="IPR002821">
    <property type="entry name" value="Hydantoinase_A"/>
</dbReference>
<evidence type="ECO:0000259" key="5">
    <source>
        <dbReference type="Pfam" id="PF05378"/>
    </source>
</evidence>
<name>A0A5N6UHA9_ASPTM</name>
<reference evidence="6 7" key="1">
    <citation type="submission" date="2019-04" db="EMBL/GenBank/DDBJ databases">
        <title>Friends and foes A comparative genomics study of 23 Aspergillus species from section Flavi.</title>
        <authorList>
            <consortium name="DOE Joint Genome Institute"/>
            <person name="Kjaerbolling I."/>
            <person name="Vesth T."/>
            <person name="Frisvad J.C."/>
            <person name="Nybo J.L."/>
            <person name="Theobald S."/>
            <person name="Kildgaard S."/>
            <person name="Isbrandt T."/>
            <person name="Kuo A."/>
            <person name="Sato A."/>
            <person name="Lyhne E.K."/>
            <person name="Kogle M.E."/>
            <person name="Wiebenga A."/>
            <person name="Kun R.S."/>
            <person name="Lubbers R.J."/>
            <person name="Makela M.R."/>
            <person name="Barry K."/>
            <person name="Chovatia M."/>
            <person name="Clum A."/>
            <person name="Daum C."/>
            <person name="Haridas S."/>
            <person name="He G."/>
            <person name="LaButti K."/>
            <person name="Lipzen A."/>
            <person name="Mondo S."/>
            <person name="Riley R."/>
            <person name="Salamov A."/>
            <person name="Simmons B.A."/>
            <person name="Magnuson J.K."/>
            <person name="Henrissat B."/>
            <person name="Mortensen U.H."/>
            <person name="Larsen T.O."/>
            <person name="Devries R.P."/>
            <person name="Grigoriev I.V."/>
            <person name="Machida M."/>
            <person name="Baker S.E."/>
            <person name="Andersen M.R."/>
        </authorList>
    </citation>
    <scope>NUCLEOTIDE SEQUENCE [LARGE SCALE GENOMIC DNA]</scope>
    <source>
        <strain evidence="6 7">CBS 117626</strain>
    </source>
</reference>
<feature type="domain" description="Hydantoinase B/oxoprolinase" evidence="4">
    <location>
        <begin position="632"/>
        <end position="713"/>
    </location>
</feature>
<dbReference type="InterPro" id="IPR003692">
    <property type="entry name" value="Hydantoinase_B"/>
</dbReference>
<dbReference type="EMBL" id="ML738710">
    <property type="protein sequence ID" value="KAE8157896.1"/>
    <property type="molecule type" value="Genomic_DNA"/>
</dbReference>
<dbReference type="PANTHER" id="PTHR11365:SF2">
    <property type="entry name" value="5-OXOPROLINASE"/>
    <property type="match status" value="1"/>
</dbReference>
<evidence type="ECO:0000259" key="3">
    <source>
        <dbReference type="Pfam" id="PF01968"/>
    </source>
</evidence>
<dbReference type="Pfam" id="PF02538">
    <property type="entry name" value="Hydantoinase_B"/>
    <property type="match status" value="2"/>
</dbReference>
<evidence type="ECO:0000259" key="4">
    <source>
        <dbReference type="Pfam" id="PF02538"/>
    </source>
</evidence>
<feature type="compositionally biased region" description="Basic and acidic residues" evidence="2">
    <location>
        <begin position="1"/>
        <end position="10"/>
    </location>
</feature>
<dbReference type="Pfam" id="PF05378">
    <property type="entry name" value="Hydant_A_N"/>
    <property type="match status" value="1"/>
</dbReference>
<organism evidence="6 7">
    <name type="scientific">Aspergillus tamarii</name>
    <dbReference type="NCBI Taxonomy" id="41984"/>
    <lineage>
        <taxon>Eukaryota</taxon>
        <taxon>Fungi</taxon>
        <taxon>Dikarya</taxon>
        <taxon>Ascomycota</taxon>
        <taxon>Pezizomycotina</taxon>
        <taxon>Eurotiomycetes</taxon>
        <taxon>Eurotiomycetidae</taxon>
        <taxon>Eurotiales</taxon>
        <taxon>Aspergillaceae</taxon>
        <taxon>Aspergillus</taxon>
        <taxon>Aspergillus subgen. Circumdati</taxon>
    </lineage>
</organism>
<keyword evidence="7" id="KW-1185">Reference proteome</keyword>
<gene>
    <name evidence="6" type="ORF">BDV40DRAFT_308301</name>
</gene>
<feature type="domain" description="Hydantoinase/oxoprolinase N-terminal" evidence="5">
    <location>
        <begin position="24"/>
        <end position="172"/>
    </location>
</feature>
<dbReference type="OrthoDB" id="3643at2759"/>
<dbReference type="AlphaFoldDB" id="A0A5N6UHA9"/>
<feature type="domain" description="Hydantoinase A/oxoprolinase" evidence="3">
    <location>
        <begin position="191"/>
        <end position="468"/>
    </location>
</feature>
<sequence>MSKFKSREGKNLCSNYSEDRQNYPDAPTETIHRALEVIEGKEIPVGEKLDGSRIPSCRVGTTIATNVMLEGNSRKFAFITTPGLGDICHSKVAEIDERVTIEDYDLTPFLLDKSREITDPSLVRTVYDLREVQQSLENLKAEGYTSVAVAFRHPYIYPNHEDQVAALAREMGFDCVTTSHETSPVIKFEQRSRSVCSEAYLFPIIKDYVTAFESGFSTLPKKVEFMSSDGGLRQAVKFRGNEALLGGLAGGVVGIALTCFDAEEETPVLGFDMGGTSTDVCQYDGKFDYLTETVVAGRKIIKPMLNIATVAAGGGSILFARHSLFVVGPESGPLTVTDTNVFLGQLVQSSFPTIFGPGADMPLDYDITRKKFEEITPDITEQTSQNLTLEEAALGFLDVANETMSRPMRSAVEVRGFAPSAHALASFGGTGGQHAYAIADKLGIERIVIHKHSSILSVVGISQAELQIQTSAPFAGTFSLEIIPHLESQIQKLKHKVEMELIAQGAEVGSIEYEESINMRYIGTDTNMTIVKPDDGDYGKSFVQTHIREFAFVLSRDIAVDSINVRGVGHNHTSVTAISPYIQLQQLKQNDTYMCSTNTQRVYIDGGWQNAPIYHLNTLSPDVSLGGDGNINPIQLSIFSHRFMSIAEQMGNTLQRTSISTSIKERLDFSCVIFSREGKLVANAPHIPIHLGSMQYAIQYQHRLWNGRLKPGEDGHSRNLAFYVAARGHHTDIGGRGITSMMPESKELWEEGINVRSMKIVDSGTVLEDDVRQAFLDAGNFPGCSPTRRLQDKISDLKAQISSNQRGMILLQKLCREFMLPFVHRYMNAIQANAEVAVREYLKGTARTRGMSLTATDCVDDGTMLRVSITIDDTGSATFDWEGTGPQMWGNYNCLISITHSAIIYTIRWLIDEDIPLKDGCLAPITIKIPKSSILRPNANVSICGSTLASQRVIDTILRAFNCVAAFSGCANSFSWGMGGKNLHTGSIEPGWNYGETVGGGCGAGPGWDGEHAIQAHSTNTKITDPEVVEKRTPVIICQHAIRHGFGGSGTYRGGNGAVREIEARKLRVQMERRQDRPQKLSIGDKAALALDAGEIMQINSPGSGSWGSTNP</sequence>
<evidence type="ECO:0000256" key="1">
    <source>
        <dbReference type="ARBA" id="ARBA00010403"/>
    </source>
</evidence>
<dbReference type="GO" id="GO:0005829">
    <property type="term" value="C:cytosol"/>
    <property type="evidence" value="ECO:0007669"/>
    <property type="project" value="TreeGrafter"/>
</dbReference>
<evidence type="ECO:0000313" key="6">
    <source>
        <dbReference type="EMBL" id="KAE8157896.1"/>
    </source>
</evidence>
<dbReference type="GO" id="GO:0006749">
    <property type="term" value="P:glutathione metabolic process"/>
    <property type="evidence" value="ECO:0007669"/>
    <property type="project" value="TreeGrafter"/>
</dbReference>